<evidence type="ECO:0000256" key="1">
    <source>
        <dbReference type="SAM" id="Coils"/>
    </source>
</evidence>
<name>A0A078AZS9_STYLE</name>
<proteinExistence type="predicted"/>
<sequence length="604" mass="71541">MELKLNRQPSINIQIDPESPTTKEAIGRLGIDPNELLKKHKNEFALDCENAKVLDFRYKNYLTRYHTLLKKLEDEKQAIRLRGNNGSVMSRLNSRYNVSLPLMSSNSVRNLRRLDESSISRGGLGVALSNQRYSVLSNIPNQSSLALSLPRIGKNIETSAQSPSVLSSGRGDKSNKSTVFSSDIYAKISQEYEKMTESKVKSQIDLKNHLLQQLKNEQYMQKLEQKLKRIEEYEKEELEEIQYKKQMREQARKNKLQRVKSEMERNVEESELMAQKYNEERLKRVKEQKERQLQIAQQEKEKFDKELEIKQNIQRKKHELEKQEEEQCLNRLKELDQKINQKNNTFLQRQQEKQSHLKSQSLIVQMKNDMARKQFEEQKEKKQERVIKKIQQTEKQINQRLEERDEMIKYRTHQEEQKGDRAYQNHLEAMRQDQEYRRMTEDKINRKIARARLGNSMTAPKLLSDLVMNNGHSQYEVADDIMLKYESKKLKEHNFQENYRREQKKQQLKKQQILEKEYAYSQKVQLAKIERQMIEKCKVQTQNAAIKSKEDKNQFIQRLKAYSVIDKNQKKKAQKIALQLATDIDLGEVFADKKKDENGLGGNV</sequence>
<dbReference type="AlphaFoldDB" id="A0A078AZS9"/>
<dbReference type="OMA" id="RVENHEQ"/>
<dbReference type="InParanoid" id="A0A078AZS9"/>
<gene>
    <name evidence="2" type="primary">Contig11479.g12280</name>
    <name evidence="2" type="ORF">STYLEM_15397</name>
</gene>
<dbReference type="Proteomes" id="UP000039865">
    <property type="component" value="Unassembled WGS sequence"/>
</dbReference>
<dbReference type="EMBL" id="CCKQ01014531">
    <property type="protein sequence ID" value="CDW86303.1"/>
    <property type="molecule type" value="Genomic_DNA"/>
</dbReference>
<keyword evidence="3" id="KW-1185">Reference proteome</keyword>
<keyword evidence="1" id="KW-0175">Coiled coil</keyword>
<reference evidence="2 3" key="1">
    <citation type="submission" date="2014-06" db="EMBL/GenBank/DDBJ databases">
        <authorList>
            <person name="Swart Estienne"/>
        </authorList>
    </citation>
    <scope>NUCLEOTIDE SEQUENCE [LARGE SCALE GENOMIC DNA]</scope>
    <source>
        <strain evidence="2 3">130c</strain>
    </source>
</reference>
<evidence type="ECO:0000313" key="2">
    <source>
        <dbReference type="EMBL" id="CDW86303.1"/>
    </source>
</evidence>
<feature type="coiled-coil region" evidence="1">
    <location>
        <begin position="216"/>
        <end position="396"/>
    </location>
</feature>
<evidence type="ECO:0000313" key="3">
    <source>
        <dbReference type="Proteomes" id="UP000039865"/>
    </source>
</evidence>
<protein>
    <submittedName>
        <fullName evidence="2">Uncharacterized protein</fullName>
    </submittedName>
</protein>
<accession>A0A078AZS9</accession>
<organism evidence="2 3">
    <name type="scientific">Stylonychia lemnae</name>
    <name type="common">Ciliate</name>
    <dbReference type="NCBI Taxonomy" id="5949"/>
    <lineage>
        <taxon>Eukaryota</taxon>
        <taxon>Sar</taxon>
        <taxon>Alveolata</taxon>
        <taxon>Ciliophora</taxon>
        <taxon>Intramacronucleata</taxon>
        <taxon>Spirotrichea</taxon>
        <taxon>Stichotrichia</taxon>
        <taxon>Sporadotrichida</taxon>
        <taxon>Oxytrichidae</taxon>
        <taxon>Stylonychinae</taxon>
        <taxon>Stylonychia</taxon>
    </lineage>
</organism>